<comment type="caution">
    <text evidence="2">The sequence shown here is derived from an EMBL/GenBank/DDBJ whole genome shotgun (WGS) entry which is preliminary data.</text>
</comment>
<feature type="domain" description="Zinc finger CGNR" evidence="1">
    <location>
        <begin position="152"/>
        <end position="191"/>
    </location>
</feature>
<dbReference type="PANTHER" id="PTHR35525:SF3">
    <property type="entry name" value="BLL6575 PROTEIN"/>
    <property type="match status" value="1"/>
</dbReference>
<keyword evidence="3" id="KW-1185">Reference proteome</keyword>
<sequence length="195" mass="20487">MSDPLALRFTQTVRASRDGPADALADTAGLAAWVAANAGDLGVDAATFTPSESLREEVVALRQAVRALFARAVAPGEPSSADAARLPRFTEALAAVNATAMAVPTAPRLDWPADSGPVATSEPAVAVSGSARLRAALASAAVEFLAGPDRERLRACPAPRCVIYFVKEHTRQEWCSVTCGNRARAARHYRQHRAG</sequence>
<evidence type="ECO:0000259" key="1">
    <source>
        <dbReference type="Pfam" id="PF11706"/>
    </source>
</evidence>
<dbReference type="InterPro" id="IPR023286">
    <property type="entry name" value="ABATE_dom_sf"/>
</dbReference>
<dbReference type="Pfam" id="PF11706">
    <property type="entry name" value="zf-CGNR"/>
    <property type="match status" value="1"/>
</dbReference>
<dbReference type="InterPro" id="IPR021005">
    <property type="entry name" value="Znf_CGNR"/>
</dbReference>
<evidence type="ECO:0000313" key="3">
    <source>
        <dbReference type="Proteomes" id="UP001595891"/>
    </source>
</evidence>
<name>A0ABV9ELH3_9ACTN</name>
<organism evidence="2 3">
    <name type="scientific">Sphaerisporangium corydalis</name>
    <dbReference type="NCBI Taxonomy" id="1441875"/>
    <lineage>
        <taxon>Bacteria</taxon>
        <taxon>Bacillati</taxon>
        <taxon>Actinomycetota</taxon>
        <taxon>Actinomycetes</taxon>
        <taxon>Streptosporangiales</taxon>
        <taxon>Streptosporangiaceae</taxon>
        <taxon>Sphaerisporangium</taxon>
    </lineage>
</organism>
<proteinExistence type="predicted"/>
<accession>A0ABV9ELH3</accession>
<evidence type="ECO:0000313" key="2">
    <source>
        <dbReference type="EMBL" id="MFC4590531.1"/>
    </source>
</evidence>
<gene>
    <name evidence="2" type="ORF">ACFO8L_30855</name>
</gene>
<dbReference type="PANTHER" id="PTHR35525">
    <property type="entry name" value="BLL6575 PROTEIN"/>
    <property type="match status" value="1"/>
</dbReference>
<dbReference type="Gene3D" id="1.10.3300.10">
    <property type="entry name" value="Jann2411-like domain"/>
    <property type="match status" value="1"/>
</dbReference>
<dbReference type="Proteomes" id="UP001595891">
    <property type="component" value="Unassembled WGS sequence"/>
</dbReference>
<dbReference type="InterPro" id="IPR010852">
    <property type="entry name" value="ABATE"/>
</dbReference>
<dbReference type="Pfam" id="PF07336">
    <property type="entry name" value="ABATE"/>
    <property type="match status" value="1"/>
</dbReference>
<dbReference type="SUPFAM" id="SSF160904">
    <property type="entry name" value="Jann2411-like"/>
    <property type="match status" value="1"/>
</dbReference>
<dbReference type="RefSeq" id="WP_262848473.1">
    <property type="nucleotide sequence ID" value="NZ_JANZYP010000074.1"/>
</dbReference>
<protein>
    <submittedName>
        <fullName evidence="2">CGNR zinc finger domain-containing protein</fullName>
    </submittedName>
</protein>
<reference evidence="3" key="1">
    <citation type="journal article" date="2019" name="Int. J. Syst. Evol. Microbiol.">
        <title>The Global Catalogue of Microorganisms (GCM) 10K type strain sequencing project: providing services to taxonomists for standard genome sequencing and annotation.</title>
        <authorList>
            <consortium name="The Broad Institute Genomics Platform"/>
            <consortium name="The Broad Institute Genome Sequencing Center for Infectious Disease"/>
            <person name="Wu L."/>
            <person name="Ma J."/>
        </authorList>
    </citation>
    <scope>NUCLEOTIDE SEQUENCE [LARGE SCALE GENOMIC DNA]</scope>
    <source>
        <strain evidence="3">CCUG 49560</strain>
    </source>
</reference>
<dbReference type="EMBL" id="JBHSFN010000023">
    <property type="protein sequence ID" value="MFC4590531.1"/>
    <property type="molecule type" value="Genomic_DNA"/>
</dbReference>